<evidence type="ECO:0000259" key="2">
    <source>
        <dbReference type="Pfam" id="PF04043"/>
    </source>
</evidence>
<dbReference type="GO" id="GO:0004857">
    <property type="term" value="F:enzyme inhibitor activity"/>
    <property type="evidence" value="ECO:0007669"/>
    <property type="project" value="InterPro"/>
</dbReference>
<dbReference type="AlphaFoldDB" id="A0A9Q0F5L6"/>
<dbReference type="Pfam" id="PF04043">
    <property type="entry name" value="PMEI"/>
    <property type="match status" value="1"/>
</dbReference>
<dbReference type="InterPro" id="IPR006501">
    <property type="entry name" value="Pectinesterase_inhib_dom"/>
</dbReference>
<protein>
    <recommendedName>
        <fullName evidence="2">Pectinesterase inhibitor domain-containing protein</fullName>
    </recommendedName>
</protein>
<evidence type="ECO:0000313" key="3">
    <source>
        <dbReference type="EMBL" id="KAJ4824514.1"/>
    </source>
</evidence>
<dbReference type="PANTHER" id="PTHR31890">
    <property type="entry name" value="PLANT INVERTASE/PECTIN METHYLESTERASE INHIBITOR SUPERFAMILY PROTEIN"/>
    <property type="match status" value="1"/>
</dbReference>
<sequence>MDPRSLGLMFATICMVVILHFPIQAEADAKQIDSYCQQSDDPKLCGTVLKDSPGSEKAKGMSGLTKVALETVKKESANMADFFTKLTVTYPQFSVPLKECASYFKEAPQFLDLRGVKDGSATLDVMNAGDEAQRCETALAQAKANIPQVAPQIKNWRSTFQVAYSGVRAVESEAGN</sequence>
<accession>A0A9Q0F5L6</accession>
<keyword evidence="4" id="KW-1185">Reference proteome</keyword>
<dbReference type="Proteomes" id="UP001141552">
    <property type="component" value="Unassembled WGS sequence"/>
</dbReference>
<reference evidence="3" key="2">
    <citation type="journal article" date="2023" name="Plants (Basel)">
        <title>Annotation of the Turnera subulata (Passifloraceae) Draft Genome Reveals the S-Locus Evolved after the Divergence of Turneroideae from Passifloroideae in a Stepwise Manner.</title>
        <authorList>
            <person name="Henning P.M."/>
            <person name="Roalson E.H."/>
            <person name="Mir W."/>
            <person name="McCubbin A.G."/>
            <person name="Shore J.S."/>
        </authorList>
    </citation>
    <scope>NUCLEOTIDE SEQUENCE</scope>
    <source>
        <strain evidence="3">F60SS</strain>
    </source>
</reference>
<evidence type="ECO:0000256" key="1">
    <source>
        <dbReference type="SAM" id="SignalP"/>
    </source>
</evidence>
<dbReference type="EMBL" id="JAKUCV010007165">
    <property type="protein sequence ID" value="KAJ4824514.1"/>
    <property type="molecule type" value="Genomic_DNA"/>
</dbReference>
<organism evidence="3 4">
    <name type="scientific">Turnera subulata</name>
    <dbReference type="NCBI Taxonomy" id="218843"/>
    <lineage>
        <taxon>Eukaryota</taxon>
        <taxon>Viridiplantae</taxon>
        <taxon>Streptophyta</taxon>
        <taxon>Embryophyta</taxon>
        <taxon>Tracheophyta</taxon>
        <taxon>Spermatophyta</taxon>
        <taxon>Magnoliopsida</taxon>
        <taxon>eudicotyledons</taxon>
        <taxon>Gunneridae</taxon>
        <taxon>Pentapetalae</taxon>
        <taxon>rosids</taxon>
        <taxon>fabids</taxon>
        <taxon>Malpighiales</taxon>
        <taxon>Passifloraceae</taxon>
        <taxon>Turnera</taxon>
    </lineage>
</organism>
<feature type="chain" id="PRO_5040514028" description="Pectinesterase inhibitor domain-containing protein" evidence="1">
    <location>
        <begin position="28"/>
        <end position="176"/>
    </location>
</feature>
<evidence type="ECO:0000313" key="4">
    <source>
        <dbReference type="Proteomes" id="UP001141552"/>
    </source>
</evidence>
<dbReference type="OrthoDB" id="847190at2759"/>
<proteinExistence type="predicted"/>
<dbReference type="PANTHER" id="PTHR31890:SF11">
    <property type="entry name" value="PECTINESTERASE INHIBITOR DOMAIN-CONTAINING PROTEIN"/>
    <property type="match status" value="1"/>
</dbReference>
<comment type="caution">
    <text evidence="3">The sequence shown here is derived from an EMBL/GenBank/DDBJ whole genome shotgun (WGS) entry which is preliminary data.</text>
</comment>
<keyword evidence="1" id="KW-0732">Signal</keyword>
<reference evidence="3" key="1">
    <citation type="submission" date="2022-02" db="EMBL/GenBank/DDBJ databases">
        <authorList>
            <person name="Henning P.M."/>
            <person name="McCubbin A.G."/>
            <person name="Shore J.S."/>
        </authorList>
    </citation>
    <scope>NUCLEOTIDE SEQUENCE</scope>
    <source>
        <strain evidence="3">F60SS</strain>
        <tissue evidence="3">Leaves</tissue>
    </source>
</reference>
<name>A0A9Q0F5L6_9ROSI</name>
<feature type="signal peptide" evidence="1">
    <location>
        <begin position="1"/>
        <end position="27"/>
    </location>
</feature>
<dbReference type="CDD" id="cd14859">
    <property type="entry name" value="PMEI_like"/>
    <property type="match status" value="1"/>
</dbReference>
<dbReference type="SUPFAM" id="SSF101148">
    <property type="entry name" value="Plant invertase/pectin methylesterase inhibitor"/>
    <property type="match status" value="1"/>
</dbReference>
<dbReference type="NCBIfam" id="TIGR01614">
    <property type="entry name" value="PME_inhib"/>
    <property type="match status" value="1"/>
</dbReference>
<dbReference type="InterPro" id="IPR035513">
    <property type="entry name" value="Invertase/methylesterase_inhib"/>
</dbReference>
<gene>
    <name evidence="3" type="ORF">Tsubulata_020701</name>
</gene>
<feature type="domain" description="Pectinesterase inhibitor" evidence="2">
    <location>
        <begin position="31"/>
        <end position="155"/>
    </location>
</feature>
<dbReference type="Gene3D" id="1.20.140.40">
    <property type="entry name" value="Invertase/pectin methylesterase inhibitor family protein"/>
    <property type="match status" value="1"/>
</dbReference>